<evidence type="ECO:0000259" key="2">
    <source>
        <dbReference type="PROSITE" id="PS50158"/>
    </source>
</evidence>
<dbReference type="Proteomes" id="UP000075901">
    <property type="component" value="Unassembled WGS sequence"/>
</dbReference>
<feature type="domain" description="CCHC-type" evidence="2">
    <location>
        <begin position="54"/>
        <end position="70"/>
    </location>
</feature>
<reference evidence="3" key="2">
    <citation type="submission" date="2020-05" db="UniProtKB">
        <authorList>
            <consortium name="EnsemblMetazoa"/>
        </authorList>
    </citation>
    <scope>IDENTIFICATION</scope>
    <source>
        <strain evidence="3">maculatus3</strain>
    </source>
</reference>
<dbReference type="InterPro" id="IPR036875">
    <property type="entry name" value="Znf_CCHC_sf"/>
</dbReference>
<dbReference type="VEuPathDB" id="VectorBase:AMAM016374"/>
<keyword evidence="1" id="KW-0862">Zinc</keyword>
<dbReference type="Gene3D" id="4.10.60.10">
    <property type="entry name" value="Zinc finger, CCHC-type"/>
    <property type="match status" value="1"/>
</dbReference>
<dbReference type="GO" id="GO:0008270">
    <property type="term" value="F:zinc ion binding"/>
    <property type="evidence" value="ECO:0007669"/>
    <property type="project" value="UniProtKB-KW"/>
</dbReference>
<keyword evidence="4" id="KW-1185">Reference proteome</keyword>
<dbReference type="InterPro" id="IPR001878">
    <property type="entry name" value="Znf_CCHC"/>
</dbReference>
<dbReference type="GO" id="GO:0003676">
    <property type="term" value="F:nucleic acid binding"/>
    <property type="evidence" value="ECO:0007669"/>
    <property type="project" value="InterPro"/>
</dbReference>
<protein>
    <recommendedName>
        <fullName evidence="2">CCHC-type domain-containing protein</fullName>
    </recommendedName>
</protein>
<dbReference type="AlphaFoldDB" id="A0A182SZ61"/>
<keyword evidence="1" id="KW-0479">Metal-binding</keyword>
<reference evidence="4" key="1">
    <citation type="submission" date="2013-09" db="EMBL/GenBank/DDBJ databases">
        <title>The Genome Sequence of Anopheles maculatus species B.</title>
        <authorList>
            <consortium name="The Broad Institute Genomics Platform"/>
            <person name="Neafsey D.E."/>
            <person name="Besansky N."/>
            <person name="Howell P."/>
            <person name="Walton C."/>
            <person name="Young S.K."/>
            <person name="Zeng Q."/>
            <person name="Gargeya S."/>
            <person name="Fitzgerald M."/>
            <person name="Haas B."/>
            <person name="Abouelleil A."/>
            <person name="Allen A.W."/>
            <person name="Alvarado L."/>
            <person name="Arachchi H.M."/>
            <person name="Berlin A.M."/>
            <person name="Chapman S.B."/>
            <person name="Gainer-Dewar J."/>
            <person name="Goldberg J."/>
            <person name="Griggs A."/>
            <person name="Gujja S."/>
            <person name="Hansen M."/>
            <person name="Howarth C."/>
            <person name="Imamovic A."/>
            <person name="Ireland A."/>
            <person name="Larimer J."/>
            <person name="McCowan C."/>
            <person name="Murphy C."/>
            <person name="Pearson M."/>
            <person name="Poon T.W."/>
            <person name="Priest M."/>
            <person name="Roberts A."/>
            <person name="Saif S."/>
            <person name="Shea T."/>
            <person name="Sisk P."/>
            <person name="Sykes S."/>
            <person name="Wortman J."/>
            <person name="Nusbaum C."/>
            <person name="Birren B."/>
        </authorList>
    </citation>
    <scope>NUCLEOTIDE SEQUENCE [LARGE SCALE GENOMIC DNA]</scope>
    <source>
        <strain evidence="4">maculatus3</strain>
    </source>
</reference>
<keyword evidence="1" id="KW-0863">Zinc-finger</keyword>
<accession>A0A182SZ61</accession>
<proteinExistence type="predicted"/>
<evidence type="ECO:0000256" key="1">
    <source>
        <dbReference type="PROSITE-ProRule" id="PRU00047"/>
    </source>
</evidence>
<name>A0A182SZ61_9DIPT</name>
<dbReference type="EnsemblMetazoa" id="AMAM016374-RA">
    <property type="protein sequence ID" value="AMAM016374-PA"/>
    <property type="gene ID" value="AMAM016374"/>
</dbReference>
<organism evidence="3 4">
    <name type="scientific">Anopheles maculatus</name>
    <dbReference type="NCBI Taxonomy" id="74869"/>
    <lineage>
        <taxon>Eukaryota</taxon>
        <taxon>Metazoa</taxon>
        <taxon>Ecdysozoa</taxon>
        <taxon>Arthropoda</taxon>
        <taxon>Hexapoda</taxon>
        <taxon>Insecta</taxon>
        <taxon>Pterygota</taxon>
        <taxon>Neoptera</taxon>
        <taxon>Endopterygota</taxon>
        <taxon>Diptera</taxon>
        <taxon>Nematocera</taxon>
        <taxon>Culicoidea</taxon>
        <taxon>Culicidae</taxon>
        <taxon>Anophelinae</taxon>
        <taxon>Anopheles</taxon>
        <taxon>Anopheles maculatus group</taxon>
    </lineage>
</organism>
<evidence type="ECO:0000313" key="3">
    <source>
        <dbReference type="EnsemblMetazoa" id="AMAM016374-PA"/>
    </source>
</evidence>
<sequence>MRDISLHMFRNGLQSARMRVPSRAASIIIGKRLQVGMSAVTLWERKMLPAEQERCYKCMRLGHRAARCQEEDRRRLCFRCGRDDHRLRACTNQSAWIAAGSPGRGLLYASRGPSWANNNVIEKQTNVLRVRSR</sequence>
<evidence type="ECO:0000313" key="4">
    <source>
        <dbReference type="Proteomes" id="UP000075901"/>
    </source>
</evidence>
<dbReference type="SMART" id="SM00343">
    <property type="entry name" value="ZnF_C2HC"/>
    <property type="match status" value="2"/>
</dbReference>
<dbReference type="SUPFAM" id="SSF57756">
    <property type="entry name" value="Retrovirus zinc finger-like domains"/>
    <property type="match status" value="1"/>
</dbReference>
<dbReference type="PROSITE" id="PS50158">
    <property type="entry name" value="ZF_CCHC"/>
    <property type="match status" value="1"/>
</dbReference>